<evidence type="ECO:0000256" key="2">
    <source>
        <dbReference type="ARBA" id="ARBA00004158"/>
    </source>
</evidence>
<organism evidence="24 25">
    <name type="scientific">Aquarana catesbeiana</name>
    <name type="common">American bullfrog</name>
    <name type="synonym">Rana catesbeiana</name>
    <dbReference type="NCBI Taxonomy" id="8400"/>
    <lineage>
        <taxon>Eukaryota</taxon>
        <taxon>Metazoa</taxon>
        <taxon>Chordata</taxon>
        <taxon>Craniata</taxon>
        <taxon>Vertebrata</taxon>
        <taxon>Euteleostomi</taxon>
        <taxon>Amphibia</taxon>
        <taxon>Batrachia</taxon>
        <taxon>Anura</taxon>
        <taxon>Neobatrachia</taxon>
        <taxon>Ranoidea</taxon>
        <taxon>Ranidae</taxon>
        <taxon>Aquarana</taxon>
    </lineage>
</organism>
<evidence type="ECO:0000256" key="12">
    <source>
        <dbReference type="ARBA" id="ARBA00023136"/>
    </source>
</evidence>
<evidence type="ECO:0000256" key="8">
    <source>
        <dbReference type="ARBA" id="ARBA00022729"/>
    </source>
</evidence>
<keyword evidence="14" id="KW-0966">Cell projection</keyword>
<name>A0A2G9SL26_AQUCT</name>
<dbReference type="OrthoDB" id="6248302at2759"/>
<proteinExistence type="inferred from homology"/>
<keyword evidence="7 21" id="KW-0812">Transmembrane</keyword>
<dbReference type="EMBL" id="KV923177">
    <property type="protein sequence ID" value="PIO40752.1"/>
    <property type="molecule type" value="Genomic_DNA"/>
</dbReference>
<evidence type="ECO:0000313" key="24">
    <source>
        <dbReference type="EMBL" id="PIO40752.1"/>
    </source>
</evidence>
<keyword evidence="11" id="KW-0770">Synapse</keyword>
<evidence type="ECO:0000256" key="17">
    <source>
        <dbReference type="ARBA" id="ARBA00053950"/>
    </source>
</evidence>
<keyword evidence="13" id="KW-0325">Glycoprotein</keyword>
<evidence type="ECO:0000256" key="4">
    <source>
        <dbReference type="ARBA" id="ARBA00004279"/>
    </source>
</evidence>
<feature type="transmembrane region" description="Helical" evidence="21">
    <location>
        <begin position="235"/>
        <end position="254"/>
    </location>
</feature>
<dbReference type="GO" id="GO:0055037">
    <property type="term" value="C:recycling endosome"/>
    <property type="evidence" value="ECO:0007669"/>
    <property type="project" value="UniProtKB-SubCell"/>
</dbReference>
<dbReference type="GO" id="GO:0033116">
    <property type="term" value="C:endoplasmic reticulum-Golgi intermediate compartment membrane"/>
    <property type="evidence" value="ECO:0007669"/>
    <property type="project" value="UniProtKB-SubCell"/>
</dbReference>
<evidence type="ECO:0000313" key="25">
    <source>
        <dbReference type="Proteomes" id="UP000228934"/>
    </source>
</evidence>
<keyword evidence="12 21" id="KW-0472">Membrane</keyword>
<evidence type="ECO:0000256" key="20">
    <source>
        <dbReference type="ARBA" id="ARBA00076257"/>
    </source>
</evidence>
<evidence type="ECO:0000256" key="13">
    <source>
        <dbReference type="ARBA" id="ARBA00023180"/>
    </source>
</evidence>
<evidence type="ECO:0000256" key="15">
    <source>
        <dbReference type="ARBA" id="ARBA00023329"/>
    </source>
</evidence>
<evidence type="ECO:0000256" key="22">
    <source>
        <dbReference type="SAM" id="SignalP"/>
    </source>
</evidence>
<evidence type="ECO:0000256" key="1">
    <source>
        <dbReference type="ARBA" id="ARBA00004151"/>
    </source>
</evidence>
<reference evidence="25" key="1">
    <citation type="journal article" date="2017" name="Nat. Commun.">
        <title>The North American bullfrog draft genome provides insight into hormonal regulation of long noncoding RNA.</title>
        <authorList>
            <person name="Hammond S.A."/>
            <person name="Warren R.L."/>
            <person name="Vandervalk B.P."/>
            <person name="Kucuk E."/>
            <person name="Khan H."/>
            <person name="Gibb E.A."/>
            <person name="Pandoh P."/>
            <person name="Kirk H."/>
            <person name="Zhao Y."/>
            <person name="Jones M."/>
            <person name="Mungall A.J."/>
            <person name="Coope R."/>
            <person name="Pleasance S."/>
            <person name="Moore R.A."/>
            <person name="Holt R.A."/>
            <person name="Round J.M."/>
            <person name="Ohora S."/>
            <person name="Walle B.V."/>
            <person name="Veldhoen N."/>
            <person name="Helbing C.C."/>
            <person name="Birol I."/>
        </authorList>
    </citation>
    <scope>NUCLEOTIDE SEQUENCE [LARGE SCALE GENOMIC DNA]</scope>
</reference>
<evidence type="ECO:0000256" key="19">
    <source>
        <dbReference type="ARBA" id="ARBA00074379"/>
    </source>
</evidence>
<dbReference type="AlphaFoldDB" id="A0A2G9SL26"/>
<dbReference type="Gene3D" id="2.40.160.110">
    <property type="match status" value="1"/>
</dbReference>
<evidence type="ECO:0000256" key="5">
    <source>
        <dbReference type="ARBA" id="ARBA00009644"/>
    </source>
</evidence>
<keyword evidence="15" id="KW-0968">Cytoplasmic vesicle</keyword>
<evidence type="ECO:0000256" key="6">
    <source>
        <dbReference type="ARBA" id="ARBA00022475"/>
    </source>
</evidence>
<feature type="signal peptide" evidence="22">
    <location>
        <begin position="1"/>
        <end position="27"/>
    </location>
</feature>
<dbReference type="GO" id="GO:0030672">
    <property type="term" value="C:synaptic vesicle membrane"/>
    <property type="evidence" value="ECO:0007669"/>
    <property type="project" value="UniProtKB-SubCell"/>
</dbReference>
<feature type="domain" description="Lysosome-associated membrane glycoprotein 2-like luminal" evidence="23">
    <location>
        <begin position="42"/>
        <end position="212"/>
    </location>
</feature>
<gene>
    <name evidence="24" type="ORF">AB205_0052200</name>
</gene>
<keyword evidence="25" id="KW-1185">Reference proteome</keyword>
<comment type="subcellular location">
    <subcellularLocation>
        <location evidence="4">Cell projection</location>
        <location evidence="4">Dendrite</location>
    </subcellularLocation>
    <subcellularLocation>
        <location evidence="18">Cell projection</location>
        <location evidence="18">Growth cone membrane</location>
        <topology evidence="18">Single-pass type I membrane protein</topology>
    </subcellularLocation>
    <subcellularLocation>
        <location evidence="16">Cytoplasmic vesicle</location>
        <location evidence="16">Secretory vesicle</location>
        <location evidence="16">Synaptic vesicle membrane</location>
        <topology evidence="16">Single-pass type I membrane protein</topology>
    </subcellularLocation>
    <subcellularLocation>
        <location evidence="2">Early endosome membrane</location>
        <topology evidence="2">Single-pass type I membrane protein</topology>
    </subcellularLocation>
    <subcellularLocation>
        <location evidence="1">Endoplasmic reticulum-Golgi intermediate compartment membrane</location>
        <topology evidence="1">Single-pass type I membrane protein</topology>
    </subcellularLocation>
    <subcellularLocation>
        <location evidence="3">Recycling endosome</location>
    </subcellularLocation>
</comment>
<comment type="similarity">
    <text evidence="5">Belongs to the LAMP family.</text>
</comment>
<dbReference type="PANTHER" id="PTHR11506:SF35">
    <property type="entry name" value="LYSOSOME-ASSOCIATED MEMBRANE GLYCOPROTEIN 5"/>
    <property type="match status" value="1"/>
</dbReference>
<dbReference type="Proteomes" id="UP000228934">
    <property type="component" value="Unassembled WGS sequence"/>
</dbReference>
<evidence type="ECO:0000256" key="21">
    <source>
        <dbReference type="SAM" id="Phobius"/>
    </source>
</evidence>
<feature type="chain" id="PRO_5013681608" description="Lysosome-associated membrane glycoprotein 5" evidence="22">
    <location>
        <begin position="28"/>
        <end position="278"/>
    </location>
</feature>
<evidence type="ECO:0000256" key="9">
    <source>
        <dbReference type="ARBA" id="ARBA00022753"/>
    </source>
</evidence>
<evidence type="ECO:0000256" key="7">
    <source>
        <dbReference type="ARBA" id="ARBA00022692"/>
    </source>
</evidence>
<comment type="function">
    <text evidence="17">Plays a role in short-term synaptic plasticity in a subset of GABAergic neurons in the brain.</text>
</comment>
<evidence type="ECO:0000256" key="10">
    <source>
        <dbReference type="ARBA" id="ARBA00022989"/>
    </source>
</evidence>
<keyword evidence="10 21" id="KW-1133">Transmembrane helix</keyword>
<keyword evidence="9" id="KW-0967">Endosome</keyword>
<protein>
    <recommendedName>
        <fullName evidence="19">Lysosome-associated membrane glycoprotein 5</fullName>
    </recommendedName>
    <alternativeName>
        <fullName evidence="20">Lysosome-associated membrane protein 5</fullName>
    </alternativeName>
</protein>
<dbReference type="GO" id="GO:0031902">
    <property type="term" value="C:late endosome membrane"/>
    <property type="evidence" value="ECO:0007669"/>
    <property type="project" value="TreeGrafter"/>
</dbReference>
<keyword evidence="6" id="KW-1003">Cell membrane</keyword>
<dbReference type="GO" id="GO:0031901">
    <property type="term" value="C:early endosome membrane"/>
    <property type="evidence" value="ECO:0007669"/>
    <property type="project" value="UniProtKB-SubCell"/>
</dbReference>
<sequence>MDLTRSASALGLQVLVLLLCAIGQNMAEQEVENLSGLSTNPEKNIFVIRENGTTCLMAEFSAKLAVPYEVPSSNEVDWDLVEAIIQLPRDTEIKGKCWNNESELHLSWLDKAYTLKLFFVKDGQDFTKSTGGSWKMSKVQFLYDPSERTNFKTGARPGKQTATSHHLSLMATPVGMSYECEAPEKLSLISSDQKKTVVLFLSEVHIQPFDIKSDFVFSEEYRCLTDQRKQLEETLPLILGITLGLAIVIILAVYHIHHKMTANQVQIPRDRSLYKHMG</sequence>
<evidence type="ECO:0000256" key="14">
    <source>
        <dbReference type="ARBA" id="ARBA00023273"/>
    </source>
</evidence>
<accession>A0A2G9SL26</accession>
<dbReference type="GO" id="GO:0072594">
    <property type="term" value="P:establishment of protein localization to organelle"/>
    <property type="evidence" value="ECO:0007669"/>
    <property type="project" value="TreeGrafter"/>
</dbReference>
<dbReference type="GO" id="GO:0005765">
    <property type="term" value="C:lysosomal membrane"/>
    <property type="evidence" value="ECO:0007669"/>
    <property type="project" value="TreeGrafter"/>
</dbReference>
<evidence type="ECO:0000256" key="11">
    <source>
        <dbReference type="ARBA" id="ARBA00023018"/>
    </source>
</evidence>
<dbReference type="FunFam" id="2.40.160.110:FF:000002">
    <property type="entry name" value="lysosome-associated membrane glycoprotein 5 isoform X1"/>
    <property type="match status" value="1"/>
</dbReference>
<evidence type="ECO:0000256" key="18">
    <source>
        <dbReference type="ARBA" id="ARBA00060492"/>
    </source>
</evidence>
<dbReference type="GO" id="GO:0030425">
    <property type="term" value="C:dendrite"/>
    <property type="evidence" value="ECO:0007669"/>
    <property type="project" value="UniProtKB-SubCell"/>
</dbReference>
<dbReference type="Pfam" id="PF01299">
    <property type="entry name" value="Lamp2-like_luminal"/>
    <property type="match status" value="1"/>
</dbReference>
<evidence type="ECO:0000256" key="3">
    <source>
        <dbReference type="ARBA" id="ARBA00004172"/>
    </source>
</evidence>
<dbReference type="InterPro" id="IPR048528">
    <property type="entry name" value="Lamp2-like_luminal"/>
</dbReference>
<keyword evidence="8 22" id="KW-0732">Signal</keyword>
<evidence type="ECO:0000259" key="23">
    <source>
        <dbReference type="Pfam" id="PF01299"/>
    </source>
</evidence>
<dbReference type="GO" id="GO:0032584">
    <property type="term" value="C:growth cone membrane"/>
    <property type="evidence" value="ECO:0007669"/>
    <property type="project" value="UniProtKB-SubCell"/>
</dbReference>
<evidence type="ECO:0000256" key="16">
    <source>
        <dbReference type="ARBA" id="ARBA00029428"/>
    </source>
</evidence>
<dbReference type="PANTHER" id="PTHR11506">
    <property type="entry name" value="LYSOSOME-ASSOCIATED MEMBRANE GLYCOPROTEIN"/>
    <property type="match status" value="1"/>
</dbReference>
<dbReference type="InterPro" id="IPR002000">
    <property type="entry name" value="Lysosome-assoc_membr_glycop"/>
</dbReference>